<reference evidence="1 2" key="1">
    <citation type="journal article" date="2019" name="Int. J. Syst. Evol. Microbiol.">
        <title>The Global Catalogue of Microorganisms (GCM) 10K type strain sequencing project: providing services to taxonomists for standard genome sequencing and annotation.</title>
        <authorList>
            <consortium name="The Broad Institute Genomics Platform"/>
            <consortium name="The Broad Institute Genome Sequencing Center for Infectious Disease"/>
            <person name="Wu L."/>
            <person name="Ma J."/>
        </authorList>
    </citation>
    <scope>NUCLEOTIDE SEQUENCE [LARGE SCALE GENOMIC DNA]</scope>
    <source>
        <strain evidence="1 2">JCM 3325</strain>
    </source>
</reference>
<dbReference type="RefSeq" id="WP_344588457.1">
    <property type="nucleotide sequence ID" value="NZ_BAAARW010000006.1"/>
</dbReference>
<proteinExistence type="predicted"/>
<keyword evidence="2" id="KW-1185">Reference proteome</keyword>
<protein>
    <submittedName>
        <fullName evidence="1">Uncharacterized protein</fullName>
    </submittedName>
</protein>
<evidence type="ECO:0000313" key="1">
    <source>
        <dbReference type="EMBL" id="GAA2411354.1"/>
    </source>
</evidence>
<evidence type="ECO:0000313" key="2">
    <source>
        <dbReference type="Proteomes" id="UP001501231"/>
    </source>
</evidence>
<organism evidence="1 2">
    <name type="scientific">Actinomadura vinacea</name>
    <dbReference type="NCBI Taxonomy" id="115336"/>
    <lineage>
        <taxon>Bacteria</taxon>
        <taxon>Bacillati</taxon>
        <taxon>Actinomycetota</taxon>
        <taxon>Actinomycetes</taxon>
        <taxon>Streptosporangiales</taxon>
        <taxon>Thermomonosporaceae</taxon>
        <taxon>Actinomadura</taxon>
    </lineage>
</organism>
<dbReference type="EMBL" id="BAAARW010000006">
    <property type="protein sequence ID" value="GAA2411354.1"/>
    <property type="molecule type" value="Genomic_DNA"/>
</dbReference>
<accession>A0ABN3IQ73</accession>
<comment type="caution">
    <text evidence="1">The sequence shown here is derived from an EMBL/GenBank/DDBJ whole genome shotgun (WGS) entry which is preliminary data.</text>
</comment>
<sequence>MDGDAVLALLDKDLERLHGEGIEAVSALVRIDEQPEAAVVTPLSAREWDVVVIGGGIRKPEPLLPLFEQVVNLTRRYAPGAAIAFNASVDDTYEAAKRRL</sequence>
<gene>
    <name evidence="1" type="ORF">GCM10010191_20560</name>
</gene>
<dbReference type="Proteomes" id="UP001501231">
    <property type="component" value="Unassembled WGS sequence"/>
</dbReference>
<name>A0ABN3IQ73_9ACTN</name>